<evidence type="ECO:0000256" key="5">
    <source>
        <dbReference type="ARBA" id="ARBA00023237"/>
    </source>
</evidence>
<name>A0A0A6PAW5_9GAMM</name>
<evidence type="ECO:0000313" key="12">
    <source>
        <dbReference type="EMBL" id="KHD07848.1"/>
    </source>
</evidence>
<evidence type="ECO:0000256" key="4">
    <source>
        <dbReference type="ARBA" id="ARBA00023139"/>
    </source>
</evidence>
<dbReference type="Proteomes" id="UP000030428">
    <property type="component" value="Unassembled WGS sequence"/>
</dbReference>
<evidence type="ECO:0000259" key="11">
    <source>
        <dbReference type="PROSITE" id="PS51123"/>
    </source>
</evidence>
<dbReference type="EMBL" id="JSZA02000018">
    <property type="protein sequence ID" value="KHD07848.1"/>
    <property type="molecule type" value="Genomic_DNA"/>
</dbReference>
<reference evidence="12 13" key="1">
    <citation type="journal article" date="2016" name="Front. Microbiol.">
        <title>Single-Cell (Meta-)Genomics of a Dimorphic Candidatus Thiomargarita nelsonii Reveals Genomic Plasticity.</title>
        <authorList>
            <person name="Flood B.E."/>
            <person name="Fliss P."/>
            <person name="Jones D.S."/>
            <person name="Dick G.J."/>
            <person name="Jain S."/>
            <person name="Kaster A.K."/>
            <person name="Winkel M."/>
            <person name="Mussmann M."/>
            <person name="Bailey J."/>
        </authorList>
    </citation>
    <scope>NUCLEOTIDE SEQUENCE [LARGE SCALE GENOMIC DNA]</scope>
    <source>
        <strain evidence="12">Hydrate Ridge</strain>
    </source>
</reference>
<dbReference type="PANTHER" id="PTHR30329">
    <property type="entry name" value="STATOR ELEMENT OF FLAGELLAR MOTOR COMPLEX"/>
    <property type="match status" value="1"/>
</dbReference>
<evidence type="ECO:0000256" key="6">
    <source>
        <dbReference type="ARBA" id="ARBA00023288"/>
    </source>
</evidence>
<dbReference type="SUPFAM" id="SSF103088">
    <property type="entry name" value="OmpA-like"/>
    <property type="match status" value="1"/>
</dbReference>
<evidence type="ECO:0000256" key="2">
    <source>
        <dbReference type="ARBA" id="ARBA00022729"/>
    </source>
</evidence>
<keyword evidence="13" id="KW-1185">Reference proteome</keyword>
<evidence type="ECO:0000256" key="9">
    <source>
        <dbReference type="SAM" id="MobiDB-lite"/>
    </source>
</evidence>
<dbReference type="InterPro" id="IPR036737">
    <property type="entry name" value="OmpA-like_sf"/>
</dbReference>
<organism evidence="12 13">
    <name type="scientific">Candidatus Thiomargarita nelsonii</name>
    <dbReference type="NCBI Taxonomy" id="1003181"/>
    <lineage>
        <taxon>Bacteria</taxon>
        <taxon>Pseudomonadati</taxon>
        <taxon>Pseudomonadota</taxon>
        <taxon>Gammaproteobacteria</taxon>
        <taxon>Thiotrichales</taxon>
        <taxon>Thiotrichaceae</taxon>
        <taxon>Thiomargarita</taxon>
    </lineage>
</organism>
<feature type="signal peptide" evidence="10">
    <location>
        <begin position="1"/>
        <end position="25"/>
    </location>
</feature>
<evidence type="ECO:0000313" key="13">
    <source>
        <dbReference type="Proteomes" id="UP000030428"/>
    </source>
</evidence>
<keyword evidence="7 8" id="KW-0131">Cell cycle</keyword>
<dbReference type="Pfam" id="PF00691">
    <property type="entry name" value="OmpA"/>
    <property type="match status" value="1"/>
</dbReference>
<dbReference type="CDD" id="cd07185">
    <property type="entry name" value="OmpA_C-like"/>
    <property type="match status" value="1"/>
</dbReference>
<dbReference type="InterPro" id="IPR014169">
    <property type="entry name" value="Pal_lipo_C"/>
</dbReference>
<feature type="region of interest" description="Disordered" evidence="9">
    <location>
        <begin position="53"/>
        <end position="77"/>
    </location>
</feature>
<comment type="function">
    <text evidence="8">Part of the Tol-Pal system, which plays a role in outer membrane invagination during cell division and is important for maintaining outer membrane integrity.</text>
</comment>
<proteinExistence type="inferred from homology"/>
<evidence type="ECO:0000256" key="1">
    <source>
        <dbReference type="ARBA" id="ARBA00022618"/>
    </source>
</evidence>
<dbReference type="PRINTS" id="PR01021">
    <property type="entry name" value="OMPADOMAIN"/>
</dbReference>
<dbReference type="HAMAP" id="MF_02204">
    <property type="entry name" value="Pal"/>
    <property type="match status" value="1"/>
</dbReference>
<accession>A0A0A6PAW5</accession>
<dbReference type="InterPro" id="IPR039001">
    <property type="entry name" value="Pal"/>
</dbReference>
<evidence type="ECO:0000256" key="3">
    <source>
        <dbReference type="ARBA" id="ARBA00023136"/>
    </source>
</evidence>
<dbReference type="InterPro" id="IPR006664">
    <property type="entry name" value="OMP_bac"/>
</dbReference>
<comment type="subunit">
    <text evidence="8">The Tol-Pal system is composed of five core proteins: the inner membrane proteins TolA, TolQ and TolR, the periplasmic protein TolB and the outer membrane protein Pal. They form a network linking the inner and outer membranes and the peptidoglycan layer.</text>
</comment>
<dbReference type="InterPro" id="IPR006665">
    <property type="entry name" value="OmpA-like"/>
</dbReference>
<keyword evidence="1 8" id="KW-0132">Cell division</keyword>
<sequence>MIKWRNLVLILVVLVLAGCATSSKNKGKQSVAKNKATSAPILGDTAMTQSVPCTNPPCDSYGTPIGSQQDQSSSRANDIPEKRNIYFSYDKNTIRPDAQIILEEHATYITNHPNAYVRLEGHTDERGSREYNLALAERRVEAAKEVLLILGVFENKLVTISYGEEQPVALEHNEEAWQLNRRVELIYP</sequence>
<dbReference type="InterPro" id="IPR050330">
    <property type="entry name" value="Bact_OuterMem_StrucFunc"/>
</dbReference>
<keyword evidence="5 8" id="KW-0998">Cell outer membrane</keyword>
<dbReference type="Gene3D" id="3.30.1330.60">
    <property type="entry name" value="OmpA-like domain"/>
    <property type="match status" value="1"/>
</dbReference>
<keyword evidence="6 8" id="KW-0449">Lipoprotein</keyword>
<gene>
    <name evidence="8" type="primary">pal</name>
    <name evidence="12" type="ORF">PN36_06465</name>
</gene>
<comment type="similarity">
    <text evidence="8">Belongs to the Pal lipoprotein family.</text>
</comment>
<keyword evidence="4 8" id="KW-0564">Palmitate</keyword>
<comment type="subcellular location">
    <subcellularLocation>
        <location evidence="8">Cell outer membrane</location>
        <topology evidence="8">Lipid-anchor</topology>
    </subcellularLocation>
</comment>
<dbReference type="PANTHER" id="PTHR30329:SF21">
    <property type="entry name" value="LIPOPROTEIN YIAD-RELATED"/>
    <property type="match status" value="1"/>
</dbReference>
<dbReference type="PROSITE" id="PS51123">
    <property type="entry name" value="OMPA_2"/>
    <property type="match status" value="1"/>
</dbReference>
<feature type="domain" description="OmpA-like" evidence="11">
    <location>
        <begin position="74"/>
        <end position="188"/>
    </location>
</feature>
<dbReference type="PROSITE" id="PS51257">
    <property type="entry name" value="PROKAR_LIPOPROTEIN"/>
    <property type="match status" value="1"/>
</dbReference>
<evidence type="ECO:0000256" key="7">
    <source>
        <dbReference type="ARBA" id="ARBA00023306"/>
    </source>
</evidence>
<comment type="caution">
    <text evidence="12">The sequence shown here is derived from an EMBL/GenBank/DDBJ whole genome shotgun (WGS) entry which is preliminary data.</text>
</comment>
<feature type="chain" id="PRO_5002031840" description="Peptidoglycan-associated lipoprotein" evidence="10">
    <location>
        <begin position="26"/>
        <end position="188"/>
    </location>
</feature>
<protein>
    <recommendedName>
        <fullName evidence="8">Peptidoglycan-associated lipoprotein</fullName>
        <shortName evidence="8">PAL</shortName>
    </recommendedName>
</protein>
<evidence type="ECO:0000256" key="8">
    <source>
        <dbReference type="HAMAP-Rule" id="MF_02204"/>
    </source>
</evidence>
<evidence type="ECO:0000256" key="10">
    <source>
        <dbReference type="SAM" id="SignalP"/>
    </source>
</evidence>
<keyword evidence="3 8" id="KW-0472">Membrane</keyword>
<feature type="compositionally biased region" description="Polar residues" evidence="9">
    <location>
        <begin position="65"/>
        <end position="76"/>
    </location>
</feature>
<dbReference type="GO" id="GO:0009279">
    <property type="term" value="C:cell outer membrane"/>
    <property type="evidence" value="ECO:0007669"/>
    <property type="project" value="UniProtKB-SubCell"/>
</dbReference>
<keyword evidence="2 8" id="KW-0732">Signal</keyword>
<dbReference type="AlphaFoldDB" id="A0A0A6PAW5"/>
<dbReference type="NCBIfam" id="TIGR02802">
    <property type="entry name" value="Pal_lipo"/>
    <property type="match status" value="1"/>
</dbReference>
<dbReference type="GO" id="GO:0051301">
    <property type="term" value="P:cell division"/>
    <property type="evidence" value="ECO:0007669"/>
    <property type="project" value="UniProtKB-UniRule"/>
</dbReference>